<dbReference type="PANTHER" id="PTHR42811">
    <property type="entry name" value="SERINE ACETYLTRANSFERASE"/>
    <property type="match status" value="1"/>
</dbReference>
<dbReference type="OrthoDB" id="708224at2"/>
<dbReference type="AlphaFoldDB" id="A0A154V1T1"/>
<dbReference type="Gene3D" id="2.160.10.10">
    <property type="entry name" value="Hexapeptide repeat proteins"/>
    <property type="match status" value="1"/>
</dbReference>
<accession>A0A154V1T1</accession>
<dbReference type="SUPFAM" id="SSF51161">
    <property type="entry name" value="Trimeric LpxA-like enzymes"/>
    <property type="match status" value="1"/>
</dbReference>
<sequence length="147" mass="15444">MGVVEKMVELRRVRLVREALLLMGVEVHAHTTIGPGLVLHHRGNGVVITPATRIGSSVAIYQQVTIGRSGVGMTDEELGFDGIEIGDHAVLCAGAKILGGRGTLRVGTGTIVAANAVLTRSTGDWEVWAGVPAVKVSDRKRTQTALS</sequence>
<protein>
    <recommendedName>
        <fullName evidence="3">Serine acetyltransferase</fullName>
    </recommendedName>
</protein>
<gene>
    <name evidence="1" type="ORF">AWH51_08715</name>
</gene>
<evidence type="ECO:0000313" key="1">
    <source>
        <dbReference type="EMBL" id="KZC95219.1"/>
    </source>
</evidence>
<dbReference type="Proteomes" id="UP000076218">
    <property type="component" value="Unassembled WGS sequence"/>
</dbReference>
<dbReference type="InterPro" id="IPR011004">
    <property type="entry name" value="Trimer_LpxA-like_sf"/>
</dbReference>
<dbReference type="STRING" id="31965.AWH51_08715"/>
<reference evidence="1 2" key="1">
    <citation type="submission" date="2016-01" db="EMBL/GenBank/DDBJ databases">
        <title>Draft genome sequence of Clavibacter michiganensis subsp. tessellarius DOAB 609.</title>
        <authorList>
            <person name="Tambong J.T."/>
        </authorList>
    </citation>
    <scope>NUCLEOTIDE SEQUENCE [LARGE SCALE GENOMIC DNA]</scope>
    <source>
        <strain evidence="1 2">DOAB 609</strain>
    </source>
</reference>
<name>A0A154V1T1_9MICO</name>
<comment type="caution">
    <text evidence="1">The sequence shown here is derived from an EMBL/GenBank/DDBJ whole genome shotgun (WGS) entry which is preliminary data.</text>
</comment>
<dbReference type="RefSeq" id="WP_063071355.1">
    <property type="nucleotide sequence ID" value="NZ_LQXA01000028.1"/>
</dbReference>
<organism evidence="1 2">
    <name type="scientific">Clavibacter tessellarius</name>
    <dbReference type="NCBI Taxonomy" id="31965"/>
    <lineage>
        <taxon>Bacteria</taxon>
        <taxon>Bacillati</taxon>
        <taxon>Actinomycetota</taxon>
        <taxon>Actinomycetes</taxon>
        <taxon>Micrococcales</taxon>
        <taxon>Microbacteriaceae</taxon>
        <taxon>Clavibacter</taxon>
    </lineage>
</organism>
<dbReference type="EMBL" id="LQXA01000028">
    <property type="protein sequence ID" value="KZC95219.1"/>
    <property type="molecule type" value="Genomic_DNA"/>
</dbReference>
<evidence type="ECO:0000313" key="2">
    <source>
        <dbReference type="Proteomes" id="UP000076218"/>
    </source>
</evidence>
<proteinExistence type="predicted"/>
<evidence type="ECO:0008006" key="3">
    <source>
        <dbReference type="Google" id="ProtNLM"/>
    </source>
</evidence>